<comment type="caution">
    <text evidence="2">The sequence shown here is derived from an EMBL/GenBank/DDBJ whole genome shotgun (WGS) entry which is preliminary data.</text>
</comment>
<keyword evidence="2" id="KW-0378">Hydrolase</keyword>
<sequence>MNKLVSLAALAALSLGAVAAQAADVTFAVGSTDESTMVYRLGIQSDFGRRWMDSSTGHLGGYWDTGYTYWEGDKTASNHSLSFSPVFVYEFGGGNLRPYVEAGVGLAFFSSTELEGSKLGSSFQFEDRLGVGLRFADQEIGLRAMHYSNAGLKEPNNGIESYTLHYRMSF</sequence>
<dbReference type="Gene3D" id="2.40.160.20">
    <property type="match status" value="1"/>
</dbReference>
<dbReference type="InterPro" id="IPR018550">
    <property type="entry name" value="Lipid-A_deacylase-rel"/>
</dbReference>
<dbReference type="SUPFAM" id="SSF56925">
    <property type="entry name" value="OMPA-like"/>
    <property type="match status" value="1"/>
</dbReference>
<proteinExistence type="predicted"/>
<dbReference type="InterPro" id="IPR011250">
    <property type="entry name" value="OMP/PagP_B-barrel"/>
</dbReference>
<dbReference type="GO" id="GO:0016787">
    <property type="term" value="F:hydrolase activity"/>
    <property type="evidence" value="ECO:0007669"/>
    <property type="project" value="UniProtKB-KW"/>
</dbReference>
<name>A0ABV3YQY9_9PSED</name>
<protein>
    <submittedName>
        <fullName evidence="2">Acyloxyacyl hydrolase</fullName>
    </submittedName>
</protein>
<reference evidence="2 3" key="1">
    <citation type="submission" date="2024-07" db="EMBL/GenBank/DDBJ databases">
        <authorList>
            <person name="Li M."/>
        </authorList>
    </citation>
    <scope>NUCLEOTIDE SEQUENCE [LARGE SCALE GENOMIC DNA]</scope>
    <source>
        <strain evidence="2 3">25A3E</strain>
    </source>
</reference>
<dbReference type="Proteomes" id="UP001560296">
    <property type="component" value="Unassembled WGS sequence"/>
</dbReference>
<gene>
    <name evidence="2" type="ORF">AB5S05_06630</name>
</gene>
<dbReference type="PIRSF" id="PIRSF029681">
    <property type="entry name" value="PagL"/>
    <property type="match status" value="1"/>
</dbReference>
<evidence type="ECO:0000256" key="1">
    <source>
        <dbReference type="SAM" id="SignalP"/>
    </source>
</evidence>
<keyword evidence="3" id="KW-1185">Reference proteome</keyword>
<dbReference type="Pfam" id="PF09411">
    <property type="entry name" value="PagL"/>
    <property type="match status" value="1"/>
</dbReference>
<dbReference type="RefSeq" id="WP_369286698.1">
    <property type="nucleotide sequence ID" value="NZ_JBFTEG010000003.1"/>
</dbReference>
<feature type="chain" id="PRO_5045768413" evidence="1">
    <location>
        <begin position="23"/>
        <end position="170"/>
    </location>
</feature>
<dbReference type="EMBL" id="JBFTEG010000003">
    <property type="protein sequence ID" value="MEX6501731.1"/>
    <property type="molecule type" value="Genomic_DNA"/>
</dbReference>
<keyword evidence="1" id="KW-0732">Signal</keyword>
<feature type="signal peptide" evidence="1">
    <location>
        <begin position="1"/>
        <end position="22"/>
    </location>
</feature>
<organism evidence="2 3">
    <name type="scientific">Pseudomonas zhanjiangensis</name>
    <dbReference type="NCBI Taxonomy" id="3239015"/>
    <lineage>
        <taxon>Bacteria</taxon>
        <taxon>Pseudomonadati</taxon>
        <taxon>Pseudomonadota</taxon>
        <taxon>Gammaproteobacteria</taxon>
        <taxon>Pseudomonadales</taxon>
        <taxon>Pseudomonadaceae</taxon>
        <taxon>Pseudomonas</taxon>
    </lineage>
</organism>
<accession>A0ABV3YQY9</accession>
<evidence type="ECO:0000313" key="2">
    <source>
        <dbReference type="EMBL" id="MEX6501731.1"/>
    </source>
</evidence>
<evidence type="ECO:0000313" key="3">
    <source>
        <dbReference type="Proteomes" id="UP001560296"/>
    </source>
</evidence>